<dbReference type="Gene3D" id="4.10.400.10">
    <property type="entry name" value="Low-density Lipoprotein Receptor"/>
    <property type="match status" value="2"/>
</dbReference>
<dbReference type="InterPro" id="IPR009003">
    <property type="entry name" value="Peptidase_S1_PA"/>
</dbReference>
<dbReference type="SUPFAM" id="SSF57424">
    <property type="entry name" value="LDL receptor-like module"/>
    <property type="match status" value="2"/>
</dbReference>
<evidence type="ECO:0000313" key="11">
    <source>
        <dbReference type="EMBL" id="EEN55987.1"/>
    </source>
</evidence>
<dbReference type="InterPro" id="IPR001254">
    <property type="entry name" value="Trypsin_dom"/>
</dbReference>
<evidence type="ECO:0000256" key="6">
    <source>
        <dbReference type="PROSITE-ProRule" id="PRU00124"/>
    </source>
</evidence>
<evidence type="ECO:0000256" key="8">
    <source>
        <dbReference type="SAM" id="SignalP"/>
    </source>
</evidence>
<dbReference type="MEROPS" id="S01.439"/>
<feature type="signal peptide" evidence="8">
    <location>
        <begin position="1"/>
        <end position="17"/>
    </location>
</feature>
<dbReference type="RefSeq" id="XP_035662106.1">
    <property type="nucleotide sequence ID" value="XM_035806213.1"/>
</dbReference>
<dbReference type="InterPro" id="IPR033116">
    <property type="entry name" value="TRYPSIN_SER"/>
</dbReference>
<dbReference type="FunFam" id="2.40.10.10:FF:000003">
    <property type="entry name" value="Transmembrane serine protease 3"/>
    <property type="match status" value="1"/>
</dbReference>
<dbReference type="AlphaFoldDB" id="C3YUT6"/>
<dbReference type="SUPFAM" id="SSF49854">
    <property type="entry name" value="Spermadhesin, CUB domain"/>
    <property type="match status" value="1"/>
</dbReference>
<dbReference type="GO" id="GO:0006508">
    <property type="term" value="P:proteolysis"/>
    <property type="evidence" value="ECO:0007669"/>
    <property type="project" value="UniProtKB-KW"/>
</dbReference>
<dbReference type="Pfam" id="PF00431">
    <property type="entry name" value="CUB"/>
    <property type="match status" value="1"/>
</dbReference>
<keyword evidence="8" id="KW-0732">Signal</keyword>
<dbReference type="PROSITE" id="PS00135">
    <property type="entry name" value="TRYPSIN_SER"/>
    <property type="match status" value="1"/>
</dbReference>
<dbReference type="PROSITE" id="PS50240">
    <property type="entry name" value="TRYPSIN_DOM"/>
    <property type="match status" value="1"/>
</dbReference>
<reference evidence="12" key="2">
    <citation type="journal article" date="2020" name="Nat. Ecol. Evol.">
        <title>Deeply conserved synteny resolves early events in vertebrate evolution.</title>
        <authorList>
            <person name="Simakov O."/>
            <person name="Marletaz F."/>
            <person name="Yue J.X."/>
            <person name="O'Connell B."/>
            <person name="Jenkins J."/>
            <person name="Brandt A."/>
            <person name="Calef R."/>
            <person name="Tung C.H."/>
            <person name="Huang T.K."/>
            <person name="Schmutz J."/>
            <person name="Satoh N."/>
            <person name="Yu J.K."/>
            <person name="Putnam N.H."/>
            <person name="Green R.E."/>
            <person name="Rokhsar D.S."/>
        </authorList>
    </citation>
    <scope>NUCLEOTIDE SEQUENCE [LARGE SCALE GENOMIC DNA]</scope>
    <source>
        <strain evidence="12">S238N-H82</strain>
    </source>
</reference>
<evidence type="ECO:0000256" key="4">
    <source>
        <dbReference type="ARBA" id="ARBA00022825"/>
    </source>
</evidence>
<dbReference type="PRINTS" id="PR01705">
    <property type="entry name" value="TSP1REPEAT"/>
</dbReference>
<dbReference type="PANTHER" id="PTHR24252:SF7">
    <property type="entry name" value="HYALIN"/>
    <property type="match status" value="1"/>
</dbReference>
<evidence type="ECO:0000259" key="9">
    <source>
        <dbReference type="PROSITE" id="PS01180"/>
    </source>
</evidence>
<evidence type="ECO:0000313" key="13">
    <source>
        <dbReference type="RefSeq" id="XP_035662106.1"/>
    </source>
</evidence>
<dbReference type="PROSITE" id="PS01180">
    <property type="entry name" value="CUB"/>
    <property type="match status" value="1"/>
</dbReference>
<dbReference type="InterPro" id="IPR002172">
    <property type="entry name" value="LDrepeatLR_classA_rpt"/>
</dbReference>
<dbReference type="InParanoid" id="C3YUT6"/>
<dbReference type="PANTHER" id="PTHR24252">
    <property type="entry name" value="ACROSIN-RELATED"/>
    <property type="match status" value="1"/>
</dbReference>
<feature type="domain" description="Peptidase S1" evidence="10">
    <location>
        <begin position="330"/>
        <end position="568"/>
    </location>
</feature>
<feature type="chain" id="PRO_5044729244" evidence="8">
    <location>
        <begin position="18"/>
        <end position="584"/>
    </location>
</feature>
<dbReference type="Gene3D" id="2.40.10.10">
    <property type="entry name" value="Trypsin-like serine proteases"/>
    <property type="match status" value="1"/>
</dbReference>
<protein>
    <submittedName>
        <fullName evidence="13">Transmembrane protease serine 3-like</fullName>
    </submittedName>
</protein>
<evidence type="ECO:0000259" key="10">
    <source>
        <dbReference type="PROSITE" id="PS50240"/>
    </source>
</evidence>
<comment type="caution">
    <text evidence="6">Lacks conserved residue(s) required for the propagation of feature annotation.</text>
</comment>
<dbReference type="Proteomes" id="UP000001554">
    <property type="component" value="Chromosome 19"/>
</dbReference>
<dbReference type="InterPro" id="IPR000884">
    <property type="entry name" value="TSP1_rpt"/>
</dbReference>
<dbReference type="SUPFAM" id="SSF82895">
    <property type="entry name" value="TSP-1 type 1 repeat"/>
    <property type="match status" value="1"/>
</dbReference>
<dbReference type="FunFam" id="2.60.120.290:FF:000013">
    <property type="entry name" value="Membrane frizzled-related protein"/>
    <property type="match status" value="1"/>
</dbReference>
<dbReference type="Pfam" id="PF00057">
    <property type="entry name" value="Ldl_recept_a"/>
    <property type="match status" value="1"/>
</dbReference>
<dbReference type="eggNOG" id="KOG3627">
    <property type="taxonomic scope" value="Eukaryota"/>
</dbReference>
<dbReference type="PROSITE" id="PS00134">
    <property type="entry name" value="TRYPSIN_HIS"/>
    <property type="match status" value="1"/>
</dbReference>
<evidence type="ECO:0000256" key="3">
    <source>
        <dbReference type="ARBA" id="ARBA00022801"/>
    </source>
</evidence>
<dbReference type="SMART" id="SM00020">
    <property type="entry name" value="Tryp_SPc"/>
    <property type="match status" value="1"/>
</dbReference>
<keyword evidence="12" id="KW-1185">Reference proteome</keyword>
<feature type="disulfide bond" evidence="6">
    <location>
        <begin position="234"/>
        <end position="249"/>
    </location>
</feature>
<dbReference type="Gene3D" id="2.60.120.290">
    <property type="entry name" value="Spermadhesin, CUB domain"/>
    <property type="match status" value="1"/>
</dbReference>
<keyword evidence="3 7" id="KW-0378">Hydrolase</keyword>
<dbReference type="CDD" id="cd00112">
    <property type="entry name" value="LDLa"/>
    <property type="match status" value="2"/>
</dbReference>
<accession>C3YUT6</accession>
<dbReference type="InterPro" id="IPR000859">
    <property type="entry name" value="CUB_dom"/>
</dbReference>
<dbReference type="CDD" id="cd00190">
    <property type="entry name" value="Tryp_SPc"/>
    <property type="match status" value="1"/>
</dbReference>
<dbReference type="PROSITE" id="PS50092">
    <property type="entry name" value="TSP1"/>
    <property type="match status" value="1"/>
</dbReference>
<dbReference type="SMART" id="SM00192">
    <property type="entry name" value="LDLa"/>
    <property type="match status" value="2"/>
</dbReference>
<feature type="domain" description="CUB" evidence="9">
    <location>
        <begin position="65"/>
        <end position="175"/>
    </location>
</feature>
<dbReference type="InterPro" id="IPR035914">
    <property type="entry name" value="Sperma_CUB_dom_sf"/>
</dbReference>
<dbReference type="PROSITE" id="PS50068">
    <property type="entry name" value="LDLRA_2"/>
    <property type="match status" value="2"/>
</dbReference>
<keyword evidence="5 6" id="KW-1015">Disulfide bond</keyword>
<dbReference type="Pfam" id="PF00090">
    <property type="entry name" value="TSP_1"/>
    <property type="match status" value="1"/>
</dbReference>
<gene>
    <name evidence="13" type="primary">LOC118406284</name>
    <name evidence="11" type="ORF">BRAFLDRAFT_263105</name>
</gene>
<dbReference type="EMBL" id="GG666554">
    <property type="protein sequence ID" value="EEN55987.1"/>
    <property type="molecule type" value="Genomic_DNA"/>
</dbReference>
<dbReference type="InterPro" id="IPR036055">
    <property type="entry name" value="LDL_receptor-like_sf"/>
</dbReference>
<sequence>MRFLTVVLSMALAVAMATNMAEAGRLRQSLKEMMRQLIMENSQTTVPPTQQARVGEDKEKNTVACGGDLTAASGTLASPNYPSNYPDSADCKWRIMPPRGGPVTLQFQDLQTENGYDHVSVYDGLTINDPLIGKLTGNTAPADPISGTNTLGMLVVFTSDYSLNEKGFTATYTSDGNTPTECTQYTCPSSLECIHWSWLCDDVRDCADGSDENNCFQCDADKRKPSKMPQSWVCDGITDCHDQADESNCNDEQVFEATWSAWSEWSECSAECEGTRQRTRTCNVPEGAPSYITCTGNDVQIEACGTPGPCSTEPQSGCGTRQSERSNERIINGQDAQRGAWPWQVQLKRGSGSIPFCGGTLIDREWVLSAAHCFHGFNWRPTNLHVVIGAQNLRTPPIDQGSIVVTPLQFFVKEDYDPNRINNDIALIKIPPVDYPTDYINSACLPEAQEVFNGNSLCFTTGWGVTDEGRMADVLQEARVPLIDNGVCNGPTSYAGALTDKMLCAGYLAGGIDACQGDSGGPLVCQNSQGRWSLVGITSWGYGCASENFPGVYARVQSFLPWIADKMAANRELIDPEGSGDNVN</sequence>
<dbReference type="InterPro" id="IPR036383">
    <property type="entry name" value="TSP1_rpt_sf"/>
</dbReference>
<organism>
    <name type="scientific">Branchiostoma floridae</name>
    <name type="common">Florida lancelet</name>
    <name type="synonym">Amphioxus</name>
    <dbReference type="NCBI Taxonomy" id="7739"/>
    <lineage>
        <taxon>Eukaryota</taxon>
        <taxon>Metazoa</taxon>
        <taxon>Chordata</taxon>
        <taxon>Cephalochordata</taxon>
        <taxon>Leptocardii</taxon>
        <taxon>Amphioxiformes</taxon>
        <taxon>Branchiostomatidae</taxon>
        <taxon>Branchiostoma</taxon>
    </lineage>
</organism>
<dbReference type="GO" id="GO:0004252">
    <property type="term" value="F:serine-type endopeptidase activity"/>
    <property type="evidence" value="ECO:0007669"/>
    <property type="project" value="InterPro"/>
</dbReference>
<dbReference type="InterPro" id="IPR043504">
    <property type="entry name" value="Peptidase_S1_PA_chymotrypsin"/>
</dbReference>
<reference evidence="11" key="1">
    <citation type="journal article" date="2008" name="Nature">
        <title>The amphioxus genome and the evolution of the chordate karyotype.</title>
        <authorList>
            <consortium name="US DOE Joint Genome Institute (JGI-PGF)"/>
            <person name="Putnam N.H."/>
            <person name="Butts T."/>
            <person name="Ferrier D.E.K."/>
            <person name="Furlong R.F."/>
            <person name="Hellsten U."/>
            <person name="Kawashima T."/>
            <person name="Robinson-Rechavi M."/>
            <person name="Shoguchi E."/>
            <person name="Terry A."/>
            <person name="Yu J.-K."/>
            <person name="Benito-Gutierrez E.L."/>
            <person name="Dubchak I."/>
            <person name="Garcia-Fernandez J."/>
            <person name="Gibson-Brown J.J."/>
            <person name="Grigoriev I.V."/>
            <person name="Horton A.C."/>
            <person name="de Jong P.J."/>
            <person name="Jurka J."/>
            <person name="Kapitonov V.V."/>
            <person name="Kohara Y."/>
            <person name="Kuroki Y."/>
            <person name="Lindquist E."/>
            <person name="Lucas S."/>
            <person name="Osoegawa K."/>
            <person name="Pennacchio L.A."/>
            <person name="Salamov A.A."/>
            <person name="Satou Y."/>
            <person name="Sauka-Spengler T."/>
            <person name="Schmutz J."/>
            <person name="Shin-I T."/>
            <person name="Toyoda A."/>
            <person name="Bronner-Fraser M."/>
            <person name="Fujiyama A."/>
            <person name="Holland L.Z."/>
            <person name="Holland P.W.H."/>
            <person name="Satoh N."/>
            <person name="Rokhsar D.S."/>
        </authorList>
    </citation>
    <scope>NUCLEOTIDE SEQUENCE [LARGE SCALE GENOMIC DNA]</scope>
    <source>
        <strain evidence="11">S238N-H82</strain>
        <tissue evidence="11">Testes</tissue>
    </source>
</reference>
<dbReference type="CDD" id="cd00041">
    <property type="entry name" value="CUB"/>
    <property type="match status" value="1"/>
</dbReference>
<keyword evidence="1" id="KW-0245">EGF-like domain</keyword>
<evidence type="ECO:0000256" key="1">
    <source>
        <dbReference type="ARBA" id="ARBA00022536"/>
    </source>
</evidence>
<dbReference type="KEGG" id="bfo:118406284"/>
<evidence type="ECO:0000256" key="5">
    <source>
        <dbReference type="ARBA" id="ARBA00023157"/>
    </source>
</evidence>
<name>C3YUT6_BRAFL</name>
<dbReference type="PRINTS" id="PR00722">
    <property type="entry name" value="CHYMOTRYPSIN"/>
</dbReference>
<evidence type="ECO:0000256" key="2">
    <source>
        <dbReference type="ARBA" id="ARBA00022670"/>
    </source>
</evidence>
<dbReference type="SMART" id="SM00042">
    <property type="entry name" value="CUB"/>
    <property type="match status" value="1"/>
</dbReference>
<dbReference type="SMART" id="SM00209">
    <property type="entry name" value="TSP1"/>
    <property type="match status" value="1"/>
</dbReference>
<reference evidence="13" key="3">
    <citation type="submission" date="2025-04" db="UniProtKB">
        <authorList>
            <consortium name="RefSeq"/>
        </authorList>
    </citation>
    <scope>IDENTIFICATION</scope>
    <source>
        <strain evidence="13">S238N-H82</strain>
        <tissue evidence="13">Testes</tissue>
    </source>
</reference>
<keyword evidence="2 7" id="KW-0645">Protease</keyword>
<dbReference type="SUPFAM" id="SSF50494">
    <property type="entry name" value="Trypsin-like serine proteases"/>
    <property type="match status" value="1"/>
</dbReference>
<proteinExistence type="predicted"/>
<evidence type="ECO:0000256" key="7">
    <source>
        <dbReference type="RuleBase" id="RU363034"/>
    </source>
</evidence>
<dbReference type="Gene3D" id="2.20.100.10">
    <property type="entry name" value="Thrombospondin type-1 (TSP1) repeat"/>
    <property type="match status" value="1"/>
</dbReference>
<feature type="disulfide bond" evidence="6">
    <location>
        <begin position="200"/>
        <end position="215"/>
    </location>
</feature>
<dbReference type="InterPro" id="IPR018114">
    <property type="entry name" value="TRYPSIN_HIS"/>
</dbReference>
<dbReference type="OrthoDB" id="10051896at2759"/>
<dbReference type="GeneID" id="118406284"/>
<evidence type="ECO:0000313" key="12">
    <source>
        <dbReference type="Proteomes" id="UP000001554"/>
    </source>
</evidence>
<dbReference type="InterPro" id="IPR001314">
    <property type="entry name" value="Peptidase_S1A"/>
</dbReference>
<dbReference type="Pfam" id="PF00089">
    <property type="entry name" value="Trypsin"/>
    <property type="match status" value="1"/>
</dbReference>
<keyword evidence="4 7" id="KW-0720">Serine protease</keyword>